<reference evidence="1 2" key="1">
    <citation type="submission" date="2024-12" db="EMBL/GenBank/DDBJ databases">
        <authorList>
            <person name="Hu S."/>
        </authorList>
    </citation>
    <scope>NUCLEOTIDE SEQUENCE [LARGE SCALE GENOMIC DNA]</scope>
    <source>
        <strain evidence="1 2">THG-T11</strain>
    </source>
</reference>
<dbReference type="Proteomes" id="UP001517247">
    <property type="component" value="Unassembled WGS sequence"/>
</dbReference>
<comment type="caution">
    <text evidence="1">The sequence shown here is derived from an EMBL/GenBank/DDBJ whole genome shotgun (WGS) entry which is preliminary data.</text>
</comment>
<gene>
    <name evidence="1" type="ORF">E6A44_002860</name>
</gene>
<sequence length="69" mass="7804">MNFLTNKERTVLGLINRDQAIPNSEKAAVSAQVKQNARMRSDGFRAKVKIALHVIANHNNEKILSKYIK</sequence>
<dbReference type="EMBL" id="SSHJ02000001">
    <property type="protein sequence ID" value="MFN0254492.1"/>
    <property type="molecule type" value="Genomic_DNA"/>
</dbReference>
<accession>A0ABW9J1S3</accession>
<name>A0ABW9J1S3_9SPHI</name>
<dbReference type="RefSeq" id="WP_138721641.1">
    <property type="nucleotide sequence ID" value="NZ_SSHJ02000001.1"/>
</dbReference>
<evidence type="ECO:0000313" key="1">
    <source>
        <dbReference type="EMBL" id="MFN0254492.1"/>
    </source>
</evidence>
<keyword evidence="2" id="KW-1185">Reference proteome</keyword>
<evidence type="ECO:0000313" key="2">
    <source>
        <dbReference type="Proteomes" id="UP001517247"/>
    </source>
</evidence>
<proteinExistence type="predicted"/>
<protein>
    <submittedName>
        <fullName evidence="1">Uncharacterized protein</fullName>
    </submittedName>
</protein>
<organism evidence="1 2">
    <name type="scientific">Pedobacter ureilyticus</name>
    <dbReference type="NCBI Taxonomy" id="1393051"/>
    <lineage>
        <taxon>Bacteria</taxon>
        <taxon>Pseudomonadati</taxon>
        <taxon>Bacteroidota</taxon>
        <taxon>Sphingobacteriia</taxon>
        <taxon>Sphingobacteriales</taxon>
        <taxon>Sphingobacteriaceae</taxon>
        <taxon>Pedobacter</taxon>
    </lineage>
</organism>